<feature type="domain" description="Trimeric autotransporter adhesin YadA-like head" evidence="12">
    <location>
        <begin position="150"/>
        <end position="168"/>
    </location>
</feature>
<dbReference type="EMBL" id="FQ312002">
    <property type="protein sequence ID" value="CBW14970.1"/>
    <property type="molecule type" value="Genomic_DNA"/>
</dbReference>
<comment type="subcellular location">
    <subcellularLocation>
        <location evidence="2">Cell outer membrane</location>
    </subcellularLocation>
    <subcellularLocation>
        <location evidence="1">Cell surface</location>
    </subcellularLocation>
</comment>
<dbReference type="Gene3D" id="2.150.10.10">
    <property type="entry name" value="Serralysin-like metalloprotease, C-terminal"/>
    <property type="match status" value="4"/>
</dbReference>
<evidence type="ECO:0000256" key="9">
    <source>
        <dbReference type="ARBA" id="ARBA00023237"/>
    </source>
</evidence>
<dbReference type="InterPro" id="IPR011049">
    <property type="entry name" value="Serralysin-like_metalloprot_C"/>
</dbReference>
<feature type="domain" description="Trimeric autotransporter adhesin YadA-like head" evidence="12">
    <location>
        <begin position="79"/>
        <end position="103"/>
    </location>
</feature>
<dbReference type="Gene3D" id="3.90.1780.10">
    <property type="entry name" value="Trimeric adhesin"/>
    <property type="match status" value="9"/>
</dbReference>
<accession>A0AB33QL80</accession>
<organism evidence="14 15">
    <name type="scientific">Haemophilus parainfluenzae (strain T3T1)</name>
    <dbReference type="NCBI Taxonomy" id="862965"/>
    <lineage>
        <taxon>Bacteria</taxon>
        <taxon>Pseudomonadati</taxon>
        <taxon>Pseudomonadota</taxon>
        <taxon>Gammaproteobacteria</taxon>
        <taxon>Pasteurellales</taxon>
        <taxon>Pasteurellaceae</taxon>
        <taxon>Haemophilus</taxon>
    </lineage>
</organism>
<evidence type="ECO:0000259" key="13">
    <source>
        <dbReference type="Pfam" id="PF13018"/>
    </source>
</evidence>
<evidence type="ECO:0000256" key="5">
    <source>
        <dbReference type="ARBA" id="ARBA00022692"/>
    </source>
</evidence>
<feature type="domain" description="Trimeric autotransporter adhesin YadA-like head" evidence="12">
    <location>
        <begin position="195"/>
        <end position="218"/>
    </location>
</feature>
<name>A0AB33QL80_HAEP3</name>
<protein>
    <recommendedName>
        <fullName evidence="16">YadA-like family protein</fullName>
    </recommendedName>
</protein>
<dbReference type="InterPro" id="IPR045584">
    <property type="entry name" value="Pilin-like"/>
</dbReference>
<reference evidence="15" key="1">
    <citation type="submission" date="2010-07" db="EMBL/GenBank/DDBJ databases">
        <title>The genome sequence of Haemophilus parainfluenzae T3T1.</title>
        <authorList>
            <person name="Crook D."/>
            <person name="Hood D."/>
            <person name="Moxon R."/>
            <person name="Parkhill J."/>
            <person name="Aslett M."/>
            <person name="Bentley S.D."/>
        </authorList>
    </citation>
    <scope>NUCLEOTIDE SEQUENCE [LARGE SCALE GENOMIC DNA]</scope>
    <source>
        <strain evidence="15">T3T1</strain>
    </source>
</reference>
<keyword evidence="9" id="KW-0998">Cell outer membrane</keyword>
<feature type="compositionally biased region" description="Basic and acidic residues" evidence="10">
    <location>
        <begin position="620"/>
        <end position="638"/>
    </location>
</feature>
<dbReference type="Pfam" id="PF05658">
    <property type="entry name" value="YadA_head"/>
    <property type="match status" value="8"/>
</dbReference>
<feature type="region of interest" description="Disordered" evidence="10">
    <location>
        <begin position="620"/>
        <end position="639"/>
    </location>
</feature>
<evidence type="ECO:0000259" key="11">
    <source>
        <dbReference type="Pfam" id="PF03895"/>
    </source>
</evidence>
<dbReference type="RefSeq" id="WP_014064707.1">
    <property type="nucleotide sequence ID" value="NC_015964.1"/>
</dbReference>
<proteinExistence type="predicted"/>
<dbReference type="InterPro" id="IPR024973">
    <property type="entry name" value="ESPR"/>
</dbReference>
<dbReference type="CDD" id="cd12820">
    <property type="entry name" value="LbR_YadA-like"/>
    <property type="match status" value="3"/>
</dbReference>
<evidence type="ECO:0000256" key="1">
    <source>
        <dbReference type="ARBA" id="ARBA00004241"/>
    </source>
</evidence>
<dbReference type="Proteomes" id="UP000007052">
    <property type="component" value="Chromosome"/>
</dbReference>
<gene>
    <name evidence="14" type="ordered locus">PARA_08630</name>
</gene>
<evidence type="ECO:0000256" key="4">
    <source>
        <dbReference type="ARBA" id="ARBA00022452"/>
    </source>
</evidence>
<evidence type="ECO:0000256" key="6">
    <source>
        <dbReference type="ARBA" id="ARBA00022729"/>
    </source>
</evidence>
<feature type="domain" description="Trimeric autotransporter adhesin YadA-like head" evidence="12">
    <location>
        <begin position="324"/>
        <end position="347"/>
    </location>
</feature>
<evidence type="ECO:0000256" key="10">
    <source>
        <dbReference type="SAM" id="MobiDB-lite"/>
    </source>
</evidence>
<feature type="domain" description="Trimeric autotransporter adhesin YadA-like head" evidence="12">
    <location>
        <begin position="120"/>
        <end position="145"/>
    </location>
</feature>
<dbReference type="InterPro" id="IPR008640">
    <property type="entry name" value="Adhesin_Head_dom"/>
</dbReference>
<sequence length="2225" mass="226048">MNKVFKVIWNHATQTWTAVSELGHAKGKTKSKKIVKLTALAGAVIGSLAASQSVMAATDLRTNDAVNIAADNVANPTAGREAIAVGQNANASHQHSIAIGRNATANWTNTISIGKDTVSTKDHAVAIGTSANASGIQAVTVGSYARTDANSSIALGQNATVSGTGSTAAVAVGFLANASAANTVAAGKSATATVDNAVALGVSSSATDRNALALGGYAAASGERAAAVGAASKASGTASFAGGTSANASGANSVAVGGSMTPAEAAQASGENSIAVGANSNASGDNSIAQGKGANAAVENSIAIGTNASATGISIGNEASTNVDYSIAIGHKSNVVGDQGVAVGNNATNSAASFAAAVGADSAANANYSAALGYSAVADAEHSVSLGAASKANAEYSVSLGAASEAGEDFVESRSAEINGVKYEGFAASTSDFGAGAVVSVGKAGSERQIKNVAAGRVKSNSTDAINGSQLYAVADVLATKINKQHWNVGNNDGAVVNGVYHEDQVNFVNGNVTTVKVVKAPSKSSTPDGGPNITNVSYDVNVGKGLKIEDKKIVANFVAGTGITFDTKGDEITINAKSTGGAASSVVSGDNNTLSVKQNATNPSEYIVTPITGSLSISKDEKGKVGDDADGNKDNGKKLTTIQTTRDMINKAHWNLQIGTSSDPKNSGESEIASADQNAEPIHAGDTVNFFAGKNIKLKRQGSDITISATDTAVDKGEIIPATNTTNTNNNGTVMAKDGDGDKFANITNVVNAINSAFWKIGEENSGTVTPKGNVTAGSQVNFSNGVGTIAKVTADEANKTYKVQYDINAGPGIEIPATGDNKGKVTVKVDNSTVTINDDGQLVANSAWNANATGNVDGTAAAKAVKANATVNFDAGENLKVKQTGNEANQVYSFSLNQTLTNITSIQNKATGPKLTFGDNSINITGGNLDMGGNKITNLKPGTNGTDAVNLNQLNASRTIVKSTDGSVTVTPSENGLTKTYDLSVDLSKLDLSKAKSSWNVKSSAAEGGNVTDAHNATEKNIADKNTVEFKAGKNLTVEQVNGDNGANVTFALSNNITLDNSGSINIGGTTVKDGDIKIGDTHITNGAVSNLTHHIENATTVVDGSVLNISDEKKKEAATVRDVLNSGWNLQANGDAVDAVTHGNNVNFASDGSVKITPTTDGNTSTISLSVNATNVVNQVTGNVSANTTTGKAVVGKDGNEDTTPNAGNKVATVGDVANTINNTGWITKAKDNTGAEKNVTVNPGDRVEYVDGKGTKANVTVTTTNGQDVVNVTYDVKTDGTTVTVNNNGNLTVVTGNITKASDDATQPNAGKVTVDTADENKVATVKNVADAINSAGWIVNTGKADDQNSFKTETGTAKKVGAGNKVNFQAGKNLEVKRVGDNIIYATSDDLSVNNITVADNGSIKIGDTAVKNGDIKIGDTHITNGAVSNLTHHIENATTVVDGSVLNISDEKKKEAATVRDVLNSGWNLQANGDAVDAVTHGNNVNFASDGSVKITPTTDGNTSTISLSVNATNVVNQVTGNVSANTTTGKAVVGKDGNEDTTPNAGNKVATVGDVANTINNTGWITKAKDNTGAEKNVTVNPGDRVEYVDGKGTKANVTVTTTNGQDVVNVTYDVKTDGTTVTVNNNGNLTVVTGNITKASDDATQPNAGKVTVDTADENKVATVKNVADAINSAGWIVNTGKADDQNSFKTETGTAKKVGAGNKVNFQAGKNLEVKRVGDNIIYATSEDLEVTTVKVGKDGKDGKDGSIGVTGKDGAAVAINGKDGSIGLTGPKGADGKDGASVTIKPEKGTTTVAERDGGKEINRVTYTDKDKDGNDIKREIATLDDGLKFTGDDGKTVNRTLGSNLNIKGGAADSTTAKNIRVTKAADGEGLDVNLANNIKLDNNGSLNIGGTTVKDGDIQIGDTHIKNGAVTNLEHHIENPTTVVDDSVLNITDDKKKDAATVRDVLNSGWNLQANGKPVDAVTHDNNVNFASDKGTVTVTANSDGKTSVVNLDVNVDNDTITVNNKGQLVASGATNFNVATKDGGNKVAKKGGSSTTKITSGKTITYTAGKNIAIEQNGGDILVSTTEDVDHNSVTTNNLTVKEGGNVTVGPNSTVNMGGNQVHNVKAGTADTDAVNVSQLRSNVTHLNNRINKVGKEARGGIAGANAAAGLPQVYIPGKSMVAASAGTFKGESAVAVGYSRSSDNGKVIFKLQGNANTQGDVGGSVGVGYQW</sequence>
<evidence type="ECO:0000256" key="3">
    <source>
        <dbReference type="ARBA" id="ARBA00022448"/>
    </source>
</evidence>
<dbReference type="KEGG" id="hpr:PARA_08630"/>
<evidence type="ECO:0000256" key="2">
    <source>
        <dbReference type="ARBA" id="ARBA00004442"/>
    </source>
</evidence>
<dbReference type="SUPFAM" id="SSF101999">
    <property type="entry name" value="Trimeric adhesin"/>
    <property type="match status" value="3"/>
</dbReference>
<evidence type="ECO:0008006" key="16">
    <source>
        <dbReference type="Google" id="ProtNLM"/>
    </source>
</evidence>
<feature type="domain" description="Trimeric autotransporter adhesin YadA-like head" evidence="12">
    <location>
        <begin position="268"/>
        <end position="294"/>
    </location>
</feature>
<dbReference type="SUPFAM" id="SSF54523">
    <property type="entry name" value="Pili subunits"/>
    <property type="match status" value="1"/>
</dbReference>
<feature type="compositionally biased region" description="Polar residues" evidence="10">
    <location>
        <begin position="659"/>
        <end position="670"/>
    </location>
</feature>
<evidence type="ECO:0000313" key="15">
    <source>
        <dbReference type="Proteomes" id="UP000007052"/>
    </source>
</evidence>
<keyword evidence="5" id="KW-0812">Transmembrane</keyword>
<feature type="domain" description="Trimeric autotransporter adhesin YadA-like C-terminal membrane anchor" evidence="11">
    <location>
        <begin position="2165"/>
        <end position="2225"/>
    </location>
</feature>
<dbReference type="Gene3D" id="6.20.50.100">
    <property type="match status" value="1"/>
</dbReference>
<evidence type="ECO:0000256" key="7">
    <source>
        <dbReference type="ARBA" id="ARBA00022927"/>
    </source>
</evidence>
<feature type="domain" description="ESPR" evidence="13">
    <location>
        <begin position="1"/>
        <end position="49"/>
    </location>
</feature>
<feature type="domain" description="Trimeric autotransporter adhesin YadA-like head" evidence="12">
    <location>
        <begin position="243"/>
        <end position="258"/>
    </location>
</feature>
<feature type="region of interest" description="Disordered" evidence="10">
    <location>
        <begin position="659"/>
        <end position="681"/>
    </location>
</feature>
<dbReference type="InterPro" id="IPR005594">
    <property type="entry name" value="YadA_C"/>
</dbReference>
<keyword evidence="3" id="KW-0813">Transport</keyword>
<dbReference type="Gene3D" id="3.30.1300.30">
    <property type="entry name" value="GSPII I/J protein-like"/>
    <property type="match status" value="1"/>
</dbReference>
<keyword evidence="4" id="KW-1134">Transmembrane beta strand</keyword>
<dbReference type="GO" id="GO:0015031">
    <property type="term" value="P:protein transport"/>
    <property type="evidence" value="ECO:0007669"/>
    <property type="project" value="UniProtKB-KW"/>
</dbReference>
<dbReference type="Pfam" id="PF13018">
    <property type="entry name" value="ESPR"/>
    <property type="match status" value="1"/>
</dbReference>
<keyword evidence="8" id="KW-0472">Membrane</keyword>
<evidence type="ECO:0000313" key="14">
    <source>
        <dbReference type="EMBL" id="CBW14970.1"/>
    </source>
</evidence>
<dbReference type="SUPFAM" id="SSF101967">
    <property type="entry name" value="Adhesin YadA, collagen-binding domain"/>
    <property type="match status" value="3"/>
</dbReference>
<dbReference type="Pfam" id="PF03895">
    <property type="entry name" value="YadA_anchor"/>
    <property type="match status" value="1"/>
</dbReference>
<dbReference type="Gene3D" id="6.10.250.2120">
    <property type="match status" value="1"/>
</dbReference>
<feature type="domain" description="Trimeric autotransporter adhesin YadA-like head" evidence="12">
    <location>
        <begin position="378"/>
        <end position="403"/>
    </location>
</feature>
<keyword evidence="7" id="KW-0653">Protein transport</keyword>
<evidence type="ECO:0000259" key="12">
    <source>
        <dbReference type="Pfam" id="PF05658"/>
    </source>
</evidence>
<evidence type="ECO:0000256" key="8">
    <source>
        <dbReference type="ARBA" id="ARBA00023136"/>
    </source>
</evidence>
<keyword evidence="6" id="KW-0732">Signal</keyword>
<dbReference type="GO" id="GO:0009986">
    <property type="term" value="C:cell surface"/>
    <property type="evidence" value="ECO:0007669"/>
    <property type="project" value="UniProtKB-SubCell"/>
</dbReference>
<dbReference type="GO" id="GO:0009279">
    <property type="term" value="C:cell outer membrane"/>
    <property type="evidence" value="ECO:0007669"/>
    <property type="project" value="UniProtKB-SubCell"/>
</dbReference>
<dbReference type="InterPro" id="IPR037174">
    <property type="entry name" value="Trimeric_adhesin"/>
</dbReference>